<name>A0ACA9RNL3_9GLOM</name>
<protein>
    <submittedName>
        <fullName evidence="1">17015_t:CDS:1</fullName>
    </submittedName>
</protein>
<sequence length="69" mass="8319">QWIIFASTGGNYVSRWTECRSVKDFDGTDSIITGYSTPWWAAGYYFESYDYFYGQYFKTDYVMWYYDNA</sequence>
<accession>A0ACA9RNL3</accession>
<dbReference type="EMBL" id="CAJVQC010061525">
    <property type="protein sequence ID" value="CAG8801861.1"/>
    <property type="molecule type" value="Genomic_DNA"/>
</dbReference>
<evidence type="ECO:0000313" key="1">
    <source>
        <dbReference type="EMBL" id="CAG8801861.1"/>
    </source>
</evidence>
<keyword evidence="2" id="KW-1185">Reference proteome</keyword>
<gene>
    <name evidence="1" type="ORF">RPERSI_LOCUS21198</name>
</gene>
<dbReference type="Proteomes" id="UP000789920">
    <property type="component" value="Unassembled WGS sequence"/>
</dbReference>
<organism evidence="1 2">
    <name type="scientific">Racocetra persica</name>
    <dbReference type="NCBI Taxonomy" id="160502"/>
    <lineage>
        <taxon>Eukaryota</taxon>
        <taxon>Fungi</taxon>
        <taxon>Fungi incertae sedis</taxon>
        <taxon>Mucoromycota</taxon>
        <taxon>Glomeromycotina</taxon>
        <taxon>Glomeromycetes</taxon>
        <taxon>Diversisporales</taxon>
        <taxon>Gigasporaceae</taxon>
        <taxon>Racocetra</taxon>
    </lineage>
</organism>
<feature type="non-terminal residue" evidence="1">
    <location>
        <position position="69"/>
    </location>
</feature>
<comment type="caution">
    <text evidence="1">The sequence shown here is derived from an EMBL/GenBank/DDBJ whole genome shotgun (WGS) entry which is preliminary data.</text>
</comment>
<evidence type="ECO:0000313" key="2">
    <source>
        <dbReference type="Proteomes" id="UP000789920"/>
    </source>
</evidence>
<proteinExistence type="predicted"/>
<reference evidence="1" key="1">
    <citation type="submission" date="2021-06" db="EMBL/GenBank/DDBJ databases">
        <authorList>
            <person name="Kallberg Y."/>
            <person name="Tangrot J."/>
            <person name="Rosling A."/>
        </authorList>
    </citation>
    <scope>NUCLEOTIDE SEQUENCE</scope>
    <source>
        <strain evidence="1">MA461A</strain>
    </source>
</reference>
<feature type="non-terminal residue" evidence="1">
    <location>
        <position position="1"/>
    </location>
</feature>